<comment type="caution">
    <text evidence="2">The sequence shown here is derived from an EMBL/GenBank/DDBJ whole genome shotgun (WGS) entry which is preliminary data.</text>
</comment>
<evidence type="ECO:0000313" key="3">
    <source>
        <dbReference type="Proteomes" id="UP000051733"/>
    </source>
</evidence>
<name>A0A0R2A480_9LACO</name>
<dbReference type="Proteomes" id="UP000051733">
    <property type="component" value="Unassembled WGS sequence"/>
</dbReference>
<accession>A0A0R2A480</accession>
<evidence type="ECO:0000259" key="1">
    <source>
        <dbReference type="Pfam" id="PF06114"/>
    </source>
</evidence>
<proteinExistence type="predicted"/>
<dbReference type="AlphaFoldDB" id="A0A0R2A480"/>
<dbReference type="RefSeq" id="WP_057779502.1">
    <property type="nucleotide sequence ID" value="NZ_AYYY01000043.1"/>
</dbReference>
<dbReference type="PATRIC" id="fig|1423813.3.peg.2319"/>
<dbReference type="STRING" id="1423813.FC26_GL002275"/>
<dbReference type="Gene3D" id="1.10.10.2910">
    <property type="match status" value="1"/>
</dbReference>
<keyword evidence="3" id="KW-1185">Reference proteome</keyword>
<evidence type="ECO:0000313" key="2">
    <source>
        <dbReference type="EMBL" id="KRM61058.1"/>
    </source>
</evidence>
<organism evidence="2 3">
    <name type="scientific">Paucilactobacillus vaccinostercus DSM 20634</name>
    <dbReference type="NCBI Taxonomy" id="1423813"/>
    <lineage>
        <taxon>Bacteria</taxon>
        <taxon>Bacillati</taxon>
        <taxon>Bacillota</taxon>
        <taxon>Bacilli</taxon>
        <taxon>Lactobacillales</taxon>
        <taxon>Lactobacillaceae</taxon>
        <taxon>Paucilactobacillus</taxon>
    </lineage>
</organism>
<dbReference type="OrthoDB" id="9816277at2"/>
<gene>
    <name evidence="2" type="ORF">FC26_GL002275</name>
</gene>
<dbReference type="InterPro" id="IPR010359">
    <property type="entry name" value="IrrE_HExxH"/>
</dbReference>
<dbReference type="Pfam" id="PF06114">
    <property type="entry name" value="Peptidase_M78"/>
    <property type="match status" value="1"/>
</dbReference>
<reference evidence="2 3" key="1">
    <citation type="journal article" date="2015" name="Genome Announc.">
        <title>Expanding the biotechnology potential of lactobacilli through comparative genomics of 213 strains and associated genera.</title>
        <authorList>
            <person name="Sun Z."/>
            <person name="Harris H.M."/>
            <person name="McCann A."/>
            <person name="Guo C."/>
            <person name="Argimon S."/>
            <person name="Zhang W."/>
            <person name="Yang X."/>
            <person name="Jeffery I.B."/>
            <person name="Cooney J.C."/>
            <person name="Kagawa T.F."/>
            <person name="Liu W."/>
            <person name="Song Y."/>
            <person name="Salvetti E."/>
            <person name="Wrobel A."/>
            <person name="Rasinkangas P."/>
            <person name="Parkhill J."/>
            <person name="Rea M.C."/>
            <person name="O'Sullivan O."/>
            <person name="Ritari J."/>
            <person name="Douillard F.P."/>
            <person name="Paul Ross R."/>
            <person name="Yang R."/>
            <person name="Briner A.E."/>
            <person name="Felis G.E."/>
            <person name="de Vos W.M."/>
            <person name="Barrangou R."/>
            <person name="Klaenhammer T.R."/>
            <person name="Caufield P.W."/>
            <person name="Cui Y."/>
            <person name="Zhang H."/>
            <person name="O'Toole P.W."/>
        </authorList>
    </citation>
    <scope>NUCLEOTIDE SEQUENCE [LARGE SCALE GENOMIC DNA]</scope>
    <source>
        <strain evidence="2 3">DSM 20634</strain>
    </source>
</reference>
<dbReference type="EMBL" id="AYYY01000043">
    <property type="protein sequence ID" value="KRM61058.1"/>
    <property type="molecule type" value="Genomic_DNA"/>
</dbReference>
<feature type="domain" description="IrrE N-terminal-like" evidence="1">
    <location>
        <begin position="43"/>
        <end position="114"/>
    </location>
</feature>
<protein>
    <recommendedName>
        <fullName evidence="1">IrrE N-terminal-like domain-containing protein</fullName>
    </recommendedName>
</protein>
<sequence length="141" mass="16451">MSVQSEVNKLIKRFNSTNPYVVAEGLDYDVIPHQMDSDTWGQTIRSNRICSIFINDRLSEQTKLYVVSHELGHCRLHTGYNTPFLRSTAAGFNIPYIEREANEFAFDFLLSDVDRDYEISKLNILEYYGLPESMERFIKIQ</sequence>